<keyword evidence="4 5" id="KW-0704">Schiff base</keyword>
<dbReference type="InterPro" id="IPR001381">
    <property type="entry name" value="DHquinase_I"/>
</dbReference>
<dbReference type="InterPro" id="IPR050146">
    <property type="entry name" value="Type-I_3-dehydroquinase"/>
</dbReference>
<dbReference type="InterPro" id="IPR013785">
    <property type="entry name" value="Aldolase_TIM"/>
</dbReference>
<dbReference type="RefSeq" id="WP_101602046.1">
    <property type="nucleotide sequence ID" value="NZ_PKKM01000008.1"/>
</dbReference>
<evidence type="ECO:0000256" key="5">
    <source>
        <dbReference type="HAMAP-Rule" id="MF_00214"/>
    </source>
</evidence>
<dbReference type="GO" id="GO:0009423">
    <property type="term" value="P:chorismate biosynthetic process"/>
    <property type="evidence" value="ECO:0007669"/>
    <property type="project" value="UniProtKB-UniRule"/>
</dbReference>
<proteinExistence type="inferred from homology"/>
<feature type="binding site" evidence="5">
    <location>
        <position position="231"/>
    </location>
    <ligand>
        <name>3-dehydroquinate</name>
        <dbReference type="ChEBI" id="CHEBI:32364"/>
    </ligand>
</feature>
<dbReference type="GO" id="GO:0009073">
    <property type="term" value="P:aromatic amino acid family biosynthetic process"/>
    <property type="evidence" value="ECO:0007669"/>
    <property type="project" value="UniProtKB-KW"/>
</dbReference>
<evidence type="ECO:0000256" key="4">
    <source>
        <dbReference type="ARBA" id="ARBA00023270"/>
    </source>
</evidence>
<dbReference type="GO" id="GO:0008652">
    <property type="term" value="P:amino acid biosynthetic process"/>
    <property type="evidence" value="ECO:0007669"/>
    <property type="project" value="UniProtKB-KW"/>
</dbReference>
<feature type="binding site" evidence="5">
    <location>
        <position position="252"/>
    </location>
    <ligand>
        <name>3-dehydroquinate</name>
        <dbReference type="ChEBI" id="CHEBI:32364"/>
    </ligand>
</feature>
<dbReference type="AlphaFoldDB" id="A0A2I1HZJ3"/>
<keyword evidence="2 5" id="KW-0057">Aromatic amino acid biosynthesis</keyword>
<dbReference type="PANTHER" id="PTHR43699">
    <property type="entry name" value="3-DEHYDROQUINATE DEHYDRATASE"/>
    <property type="match status" value="1"/>
</dbReference>
<dbReference type="GO" id="GO:0046279">
    <property type="term" value="P:3,4-dihydroxybenzoate biosynthetic process"/>
    <property type="evidence" value="ECO:0007669"/>
    <property type="project" value="UniProtKB-ARBA"/>
</dbReference>
<comment type="subunit">
    <text evidence="5">Homodimer.</text>
</comment>
<accession>A0A2I1HZJ3</accession>
<feature type="binding site" evidence="5">
    <location>
        <begin position="60"/>
        <end position="62"/>
    </location>
    <ligand>
        <name>3-dehydroquinate</name>
        <dbReference type="ChEBI" id="CHEBI:32364"/>
    </ligand>
</feature>
<comment type="caution">
    <text evidence="6">The sequence shown here is derived from an EMBL/GenBank/DDBJ whole genome shotgun (WGS) entry which is preliminary data.</text>
</comment>
<dbReference type="Proteomes" id="UP000234198">
    <property type="component" value="Unassembled WGS sequence"/>
</dbReference>
<gene>
    <name evidence="5 6" type="primary">aroD</name>
    <name evidence="6" type="ORF">CYJ22_06760</name>
</gene>
<protein>
    <recommendedName>
        <fullName evidence="5">3-dehydroquinate dehydratase</fullName>
        <shortName evidence="5">3-dehydroquinase</shortName>
        <ecNumber evidence="5">4.2.1.10</ecNumber>
    </recommendedName>
    <alternativeName>
        <fullName evidence="5">Type I DHQase</fullName>
    </alternativeName>
    <alternativeName>
        <fullName evidence="5">Type I dehydroquinase</fullName>
        <shortName evidence="5">DHQ1</shortName>
    </alternativeName>
</protein>
<comment type="caution">
    <text evidence="5">Lacks conserved residue(s) required for the propagation of feature annotation.</text>
</comment>
<name>A0A2I1HZJ3_9ACTO</name>
<keyword evidence="3 5" id="KW-0456">Lyase</keyword>
<feature type="active site" description="Schiff-base intermediate with substrate" evidence="5">
    <location>
        <position position="189"/>
    </location>
</feature>
<evidence type="ECO:0000313" key="7">
    <source>
        <dbReference type="Proteomes" id="UP000234198"/>
    </source>
</evidence>
<reference evidence="6 7" key="1">
    <citation type="submission" date="2017-12" db="EMBL/GenBank/DDBJ databases">
        <title>Phylogenetic diversity of female urinary microbiome.</title>
        <authorList>
            <person name="Thomas-White K."/>
            <person name="Wolfe A.J."/>
        </authorList>
    </citation>
    <scope>NUCLEOTIDE SEQUENCE [LARGE SCALE GENOMIC DNA]</scope>
    <source>
        <strain evidence="6 7">UMB0018</strain>
    </source>
</reference>
<evidence type="ECO:0000256" key="1">
    <source>
        <dbReference type="ARBA" id="ARBA00001864"/>
    </source>
</evidence>
<feature type="binding site" evidence="5">
    <location>
        <position position="256"/>
    </location>
    <ligand>
        <name>3-dehydroquinate</name>
        <dbReference type="ChEBI" id="CHEBI:32364"/>
    </ligand>
</feature>
<dbReference type="HAMAP" id="MF_00214">
    <property type="entry name" value="AroD"/>
    <property type="match status" value="1"/>
</dbReference>
<feature type="active site" description="Proton donor/acceptor" evidence="5">
    <location>
        <position position="162"/>
    </location>
</feature>
<comment type="pathway">
    <text evidence="5">Metabolic intermediate biosynthesis; chorismate biosynthesis; chorismate from D-erythrose 4-phosphate and phosphoenolpyruvate: step 3/7.</text>
</comment>
<dbReference type="GO" id="GO:0003855">
    <property type="term" value="F:3-dehydroquinate dehydratase activity"/>
    <property type="evidence" value="ECO:0007669"/>
    <property type="project" value="UniProtKB-UniRule"/>
</dbReference>
<dbReference type="EMBL" id="PKKM01000008">
    <property type="protein sequence ID" value="PKY64278.1"/>
    <property type="molecule type" value="Genomic_DNA"/>
</dbReference>
<dbReference type="Pfam" id="PF01487">
    <property type="entry name" value="DHquinase_I"/>
    <property type="match status" value="1"/>
</dbReference>
<comment type="similarity">
    <text evidence="5">Belongs to the type-I 3-dehydroquinase family.</text>
</comment>
<evidence type="ECO:0000313" key="6">
    <source>
        <dbReference type="EMBL" id="PKY64278.1"/>
    </source>
</evidence>
<dbReference type="UniPathway" id="UPA00053">
    <property type="reaction ID" value="UER00086"/>
</dbReference>
<sequence length="274" mass="28191">MPHPSAPDPDPAPGLVTIGKAAKKATLGGRTQVIVPVSGDAAALSGQVEALASCRADIVEWRVDTFLSSLVGSHFVAASDVESDLVRMARYVADSSPLPLLATIRTSVEGGEAYLDDEEYCALVRSLSSFAGGVDVEISRDGSSSLIEDAHEAGAIVVASFHDFEGTPGDEQLAEVLAAMNYAGADVLKFACMANSATDAARVLAAQAWAREAYDRPVIGIAMGPNGAPTRLVGSALGSAATFATLPGWEGSAPGQFTVEQVRTVLDIVEASEG</sequence>
<dbReference type="Gene3D" id="3.20.20.70">
    <property type="entry name" value="Aldolase class I"/>
    <property type="match status" value="1"/>
</dbReference>
<evidence type="ECO:0000256" key="3">
    <source>
        <dbReference type="ARBA" id="ARBA00023239"/>
    </source>
</evidence>
<dbReference type="SUPFAM" id="SSF51569">
    <property type="entry name" value="Aldolase"/>
    <property type="match status" value="1"/>
</dbReference>
<dbReference type="FunFam" id="3.20.20.70:FF:000047">
    <property type="entry name" value="3-dehydroquinate dehydratase"/>
    <property type="match status" value="1"/>
</dbReference>
<dbReference type="EC" id="4.2.1.10" evidence="5"/>
<comment type="function">
    <text evidence="5">Involved in the third step of the chorismate pathway, which leads to the biosynthesis of aromatic amino acids. Catalyzes the cis-dehydration of 3-dehydroquinate (DHQ) and introduces the first double bond of the aromatic ring to yield 3-dehydroshikimate.</text>
</comment>
<evidence type="ECO:0000256" key="2">
    <source>
        <dbReference type="ARBA" id="ARBA00023141"/>
    </source>
</evidence>
<dbReference type="NCBIfam" id="TIGR01093">
    <property type="entry name" value="aroD"/>
    <property type="match status" value="1"/>
</dbReference>
<organism evidence="6 7">
    <name type="scientific">Schaalia odontolytica</name>
    <dbReference type="NCBI Taxonomy" id="1660"/>
    <lineage>
        <taxon>Bacteria</taxon>
        <taxon>Bacillati</taxon>
        <taxon>Actinomycetota</taxon>
        <taxon>Actinomycetes</taxon>
        <taxon>Actinomycetales</taxon>
        <taxon>Actinomycetaceae</taxon>
        <taxon>Schaalia</taxon>
    </lineage>
</organism>
<comment type="catalytic activity">
    <reaction evidence="1 5">
        <text>3-dehydroquinate = 3-dehydroshikimate + H2O</text>
        <dbReference type="Rhea" id="RHEA:21096"/>
        <dbReference type="ChEBI" id="CHEBI:15377"/>
        <dbReference type="ChEBI" id="CHEBI:16630"/>
        <dbReference type="ChEBI" id="CHEBI:32364"/>
        <dbReference type="EC" id="4.2.1.10"/>
    </reaction>
</comment>
<keyword evidence="5" id="KW-0028">Amino-acid biosynthesis</keyword>
<feature type="binding site" evidence="5">
    <location>
        <position position="105"/>
    </location>
    <ligand>
        <name>3-dehydroquinate</name>
        <dbReference type="ChEBI" id="CHEBI:32364"/>
    </ligand>
</feature>
<dbReference type="CDD" id="cd00502">
    <property type="entry name" value="DHQase_I"/>
    <property type="match status" value="1"/>
</dbReference>
<dbReference type="PANTHER" id="PTHR43699:SF1">
    <property type="entry name" value="3-DEHYDROQUINATE DEHYDRATASE"/>
    <property type="match status" value="1"/>
</dbReference>